<accession>A0A392UKT3</accession>
<dbReference type="EMBL" id="LXQA010852968">
    <property type="protein sequence ID" value="MCI74082.1"/>
    <property type="molecule type" value="Genomic_DNA"/>
</dbReference>
<feature type="region of interest" description="Disordered" evidence="1">
    <location>
        <begin position="1"/>
        <end position="22"/>
    </location>
</feature>
<evidence type="ECO:0000313" key="3">
    <source>
        <dbReference type="Proteomes" id="UP000265520"/>
    </source>
</evidence>
<name>A0A392UKT3_9FABA</name>
<reference evidence="2 3" key="1">
    <citation type="journal article" date="2018" name="Front. Plant Sci.">
        <title>Red Clover (Trifolium pratense) and Zigzag Clover (T. medium) - A Picture of Genomic Similarities and Differences.</title>
        <authorList>
            <person name="Dluhosova J."/>
            <person name="Istvanek J."/>
            <person name="Nedelnik J."/>
            <person name="Repkova J."/>
        </authorList>
    </citation>
    <scope>NUCLEOTIDE SEQUENCE [LARGE SCALE GENOMIC DNA]</scope>
    <source>
        <strain evidence="3">cv. 10/8</strain>
        <tissue evidence="2">Leaf</tissue>
    </source>
</reference>
<dbReference type="AlphaFoldDB" id="A0A392UKT3"/>
<dbReference type="Proteomes" id="UP000265520">
    <property type="component" value="Unassembled WGS sequence"/>
</dbReference>
<evidence type="ECO:0000313" key="2">
    <source>
        <dbReference type="EMBL" id="MCI74082.1"/>
    </source>
</evidence>
<sequence>MQAAPRAATRTNSKPAAKPVPCAMTVTPRAWGRNANQFPASIEKANPNNK</sequence>
<protein>
    <submittedName>
        <fullName evidence="2">Uncharacterized protein</fullName>
    </submittedName>
</protein>
<comment type="caution">
    <text evidence="2">The sequence shown here is derived from an EMBL/GenBank/DDBJ whole genome shotgun (WGS) entry which is preliminary data.</text>
</comment>
<evidence type="ECO:0000256" key="1">
    <source>
        <dbReference type="SAM" id="MobiDB-lite"/>
    </source>
</evidence>
<keyword evidence="3" id="KW-1185">Reference proteome</keyword>
<organism evidence="2 3">
    <name type="scientific">Trifolium medium</name>
    <dbReference type="NCBI Taxonomy" id="97028"/>
    <lineage>
        <taxon>Eukaryota</taxon>
        <taxon>Viridiplantae</taxon>
        <taxon>Streptophyta</taxon>
        <taxon>Embryophyta</taxon>
        <taxon>Tracheophyta</taxon>
        <taxon>Spermatophyta</taxon>
        <taxon>Magnoliopsida</taxon>
        <taxon>eudicotyledons</taxon>
        <taxon>Gunneridae</taxon>
        <taxon>Pentapetalae</taxon>
        <taxon>rosids</taxon>
        <taxon>fabids</taxon>
        <taxon>Fabales</taxon>
        <taxon>Fabaceae</taxon>
        <taxon>Papilionoideae</taxon>
        <taxon>50 kb inversion clade</taxon>
        <taxon>NPAAA clade</taxon>
        <taxon>Hologalegina</taxon>
        <taxon>IRL clade</taxon>
        <taxon>Trifolieae</taxon>
        <taxon>Trifolium</taxon>
    </lineage>
</organism>
<proteinExistence type="predicted"/>